<name>A0A8J2QWN3_9NEOP</name>
<dbReference type="EMBL" id="CAKASE010000073">
    <property type="protein sequence ID" value="CAG9574960.1"/>
    <property type="molecule type" value="Genomic_DNA"/>
</dbReference>
<gene>
    <name evidence="2" type="ORF">DCHRY22_LOCUS11156</name>
</gene>
<protein>
    <submittedName>
        <fullName evidence="2">(African queen) hypothetical protein</fullName>
    </submittedName>
</protein>
<keyword evidence="3" id="KW-1185">Reference proteome</keyword>
<reference evidence="2" key="1">
    <citation type="submission" date="2021-09" db="EMBL/GenBank/DDBJ databases">
        <authorList>
            <person name="Martin H S."/>
        </authorList>
    </citation>
    <scope>NUCLEOTIDE SEQUENCE</scope>
</reference>
<evidence type="ECO:0000256" key="1">
    <source>
        <dbReference type="SAM" id="MobiDB-lite"/>
    </source>
</evidence>
<evidence type="ECO:0000313" key="2">
    <source>
        <dbReference type="EMBL" id="CAG9574960.1"/>
    </source>
</evidence>
<dbReference type="OrthoDB" id="269822at2759"/>
<evidence type="ECO:0000313" key="3">
    <source>
        <dbReference type="Proteomes" id="UP000789524"/>
    </source>
</evidence>
<organism evidence="2 3">
    <name type="scientific">Danaus chrysippus</name>
    <name type="common">African queen</name>
    <dbReference type="NCBI Taxonomy" id="151541"/>
    <lineage>
        <taxon>Eukaryota</taxon>
        <taxon>Metazoa</taxon>
        <taxon>Ecdysozoa</taxon>
        <taxon>Arthropoda</taxon>
        <taxon>Hexapoda</taxon>
        <taxon>Insecta</taxon>
        <taxon>Pterygota</taxon>
        <taxon>Neoptera</taxon>
        <taxon>Endopterygota</taxon>
        <taxon>Lepidoptera</taxon>
        <taxon>Glossata</taxon>
        <taxon>Ditrysia</taxon>
        <taxon>Papilionoidea</taxon>
        <taxon>Nymphalidae</taxon>
        <taxon>Danainae</taxon>
        <taxon>Danaini</taxon>
        <taxon>Danaina</taxon>
        <taxon>Danaus</taxon>
        <taxon>Anosia</taxon>
    </lineage>
</organism>
<comment type="caution">
    <text evidence="2">The sequence shown here is derived from an EMBL/GenBank/DDBJ whole genome shotgun (WGS) entry which is preliminary data.</text>
</comment>
<dbReference type="Proteomes" id="UP000789524">
    <property type="component" value="Unassembled WGS sequence"/>
</dbReference>
<dbReference type="AlphaFoldDB" id="A0A8J2QWN3"/>
<accession>A0A8J2QWN3</accession>
<feature type="region of interest" description="Disordered" evidence="1">
    <location>
        <begin position="1"/>
        <end position="31"/>
    </location>
</feature>
<sequence length="67" mass="7322">MRDGSRPGPSGGSTGLASDKDLEGTPTDDSSYEEFASLKSILHFPEEVALRLSDTEYKMFYQASITM</sequence>
<proteinExistence type="predicted"/>